<evidence type="ECO:0000313" key="7">
    <source>
        <dbReference type="EMBL" id="KAG9242582.1"/>
    </source>
</evidence>
<dbReference type="GO" id="GO:0050661">
    <property type="term" value="F:NADP binding"/>
    <property type="evidence" value="ECO:0007669"/>
    <property type="project" value="InterPro"/>
</dbReference>
<accession>A0A9P7Z041</accession>
<gene>
    <name evidence="7" type="ORF">BJ878DRAFT_163380</name>
</gene>
<reference evidence="7" key="1">
    <citation type="journal article" date="2021" name="IMA Fungus">
        <title>Genomic characterization of three marine fungi, including Emericellopsis atlantica sp. nov. with signatures of a generalist lifestyle and marine biomass degradation.</title>
        <authorList>
            <person name="Hagestad O.C."/>
            <person name="Hou L."/>
            <person name="Andersen J.H."/>
            <person name="Hansen E.H."/>
            <person name="Altermark B."/>
            <person name="Li C."/>
            <person name="Kuhnert E."/>
            <person name="Cox R.J."/>
            <person name="Crous P.W."/>
            <person name="Spatafora J.W."/>
            <person name="Lail K."/>
            <person name="Amirebrahimi M."/>
            <person name="Lipzen A."/>
            <person name="Pangilinan J."/>
            <person name="Andreopoulos W."/>
            <person name="Hayes R.D."/>
            <person name="Ng V."/>
            <person name="Grigoriev I.V."/>
            <person name="Jackson S.A."/>
            <person name="Sutton T.D.S."/>
            <person name="Dobson A.D.W."/>
            <person name="Rama T."/>
        </authorList>
    </citation>
    <scope>NUCLEOTIDE SEQUENCE</scope>
    <source>
        <strain evidence="7">TRa3180A</strain>
    </source>
</reference>
<evidence type="ECO:0000256" key="2">
    <source>
        <dbReference type="ARBA" id="ARBA00022630"/>
    </source>
</evidence>
<comment type="cofactor">
    <cofactor evidence="1">
        <name>FMN</name>
        <dbReference type="ChEBI" id="CHEBI:58210"/>
    </cofactor>
</comment>
<sequence length="412" mass="44800">MAPADLPNVAAKGISYFTPEQSIPSGTATVPQSNSSNIPKLFQPWAIRGCTFQNRIMLAPLCQYSAEDGHMTDWHMAHLGGIISRGPGLSMIEATAVTPEGRITPEDVGIWKDSQIAGLKRIVDFAHSQNQKIGIQLAHAGRKASATAPFVDGNATATANVNGWPTKVYAPSAIRQNDEMPEPNAFSLGEIEDLKKAWGAAVERALKAGFDVIEIHNAHGYLLHEFISPVSNKRTDKYGGSFENRTRLTLEIVELTRKAIPDSMPLLLRISATDWLKNTDYEGESWTIKDSVKLAKLIAERGVDLIDVSSGGVHPDQKVAVGWQYQAPLAREIKEAVGDTLAVGVVGNITKGKQANDLLEEGLDLAIAGRMFQKNPGLVWQWAEELEVEISVAKQIGWGFGGRAGRARHQKI</sequence>
<evidence type="ECO:0000256" key="3">
    <source>
        <dbReference type="ARBA" id="ARBA00022643"/>
    </source>
</evidence>
<dbReference type="AlphaFoldDB" id="A0A9P7Z041"/>
<dbReference type="CDD" id="cd02932">
    <property type="entry name" value="OYE_YqiM_FMN"/>
    <property type="match status" value="1"/>
</dbReference>
<dbReference type="EMBL" id="MU254058">
    <property type="protein sequence ID" value="KAG9242582.1"/>
    <property type="molecule type" value="Genomic_DNA"/>
</dbReference>
<dbReference type="PANTHER" id="PTHR43303:SF4">
    <property type="entry name" value="NADPH DEHYDROGENASE C23G7.10C-RELATED"/>
    <property type="match status" value="1"/>
</dbReference>
<keyword evidence="5" id="KW-0560">Oxidoreductase</keyword>
<dbReference type="InterPro" id="IPR013785">
    <property type="entry name" value="Aldolase_TIM"/>
</dbReference>
<dbReference type="GO" id="GO:0010181">
    <property type="term" value="F:FMN binding"/>
    <property type="evidence" value="ECO:0007669"/>
    <property type="project" value="InterPro"/>
</dbReference>
<evidence type="ECO:0000313" key="8">
    <source>
        <dbReference type="Proteomes" id="UP000887226"/>
    </source>
</evidence>
<dbReference type="PANTHER" id="PTHR43303">
    <property type="entry name" value="NADPH DEHYDROGENASE C23G7.10C-RELATED"/>
    <property type="match status" value="1"/>
</dbReference>
<dbReference type="InterPro" id="IPR001155">
    <property type="entry name" value="OxRdtase_FMN_N"/>
</dbReference>
<dbReference type="OrthoDB" id="72788at2759"/>
<organism evidence="7 8">
    <name type="scientific">Calycina marina</name>
    <dbReference type="NCBI Taxonomy" id="1763456"/>
    <lineage>
        <taxon>Eukaryota</taxon>
        <taxon>Fungi</taxon>
        <taxon>Dikarya</taxon>
        <taxon>Ascomycota</taxon>
        <taxon>Pezizomycotina</taxon>
        <taxon>Leotiomycetes</taxon>
        <taxon>Helotiales</taxon>
        <taxon>Pezizellaceae</taxon>
        <taxon>Calycina</taxon>
    </lineage>
</organism>
<evidence type="ECO:0000256" key="4">
    <source>
        <dbReference type="ARBA" id="ARBA00022857"/>
    </source>
</evidence>
<evidence type="ECO:0000259" key="6">
    <source>
        <dbReference type="Pfam" id="PF00724"/>
    </source>
</evidence>
<dbReference type="SUPFAM" id="SSF51395">
    <property type="entry name" value="FMN-linked oxidoreductases"/>
    <property type="match status" value="1"/>
</dbReference>
<feature type="domain" description="NADH:flavin oxidoreductase/NADH oxidase N-terminal" evidence="6">
    <location>
        <begin position="40"/>
        <end position="387"/>
    </location>
</feature>
<name>A0A9P7Z041_9HELO</name>
<keyword evidence="3" id="KW-0288">FMN</keyword>
<dbReference type="Gene3D" id="3.20.20.70">
    <property type="entry name" value="Aldolase class I"/>
    <property type="match status" value="1"/>
</dbReference>
<comment type="caution">
    <text evidence="7">The sequence shown here is derived from an EMBL/GenBank/DDBJ whole genome shotgun (WGS) entry which is preliminary data.</text>
</comment>
<keyword evidence="4" id="KW-0521">NADP</keyword>
<proteinExistence type="predicted"/>
<dbReference type="InterPro" id="IPR044152">
    <property type="entry name" value="YqjM-like"/>
</dbReference>
<dbReference type="Proteomes" id="UP000887226">
    <property type="component" value="Unassembled WGS sequence"/>
</dbReference>
<keyword evidence="2" id="KW-0285">Flavoprotein</keyword>
<keyword evidence="8" id="KW-1185">Reference proteome</keyword>
<evidence type="ECO:0000256" key="5">
    <source>
        <dbReference type="ARBA" id="ARBA00023002"/>
    </source>
</evidence>
<protein>
    <submittedName>
        <fullName evidence="7">NADH-dependent flavin oxidoreductase</fullName>
    </submittedName>
</protein>
<dbReference type="Pfam" id="PF00724">
    <property type="entry name" value="Oxidored_FMN"/>
    <property type="match status" value="1"/>
</dbReference>
<evidence type="ECO:0000256" key="1">
    <source>
        <dbReference type="ARBA" id="ARBA00001917"/>
    </source>
</evidence>
<dbReference type="GO" id="GO:0003959">
    <property type="term" value="F:NADPH dehydrogenase activity"/>
    <property type="evidence" value="ECO:0007669"/>
    <property type="project" value="InterPro"/>
</dbReference>